<dbReference type="AlphaFoldDB" id="W2MTW9"/>
<evidence type="ECO:0000313" key="1">
    <source>
        <dbReference type="EMBL" id="ETM38959.1"/>
    </source>
</evidence>
<sequence length="85" mass="9692">LHRVCLSIRLDKKLNKEARAQKSLFAFVRGTVYGSALSFSLNERKNGLNVSERSAMDRAATWSEVEWAELWELKAGYIALSRAYL</sequence>
<reference evidence="1" key="1">
    <citation type="submission" date="2013-11" db="EMBL/GenBank/DDBJ databases">
        <title>The Genome Sequence of Phytophthora parasitica IAC_01/95.</title>
        <authorList>
            <consortium name="The Broad Institute Genomics Platform"/>
            <person name="Russ C."/>
            <person name="Tyler B."/>
            <person name="Panabieres F."/>
            <person name="Shan W."/>
            <person name="Tripathy S."/>
            <person name="Grunwald N."/>
            <person name="Machado M."/>
            <person name="Johnson C.S."/>
            <person name="Arredondo F."/>
            <person name="Hong C."/>
            <person name="Coffey M."/>
            <person name="Young S.K."/>
            <person name="Zeng Q."/>
            <person name="Gargeya S."/>
            <person name="Fitzgerald M."/>
            <person name="Abouelleil A."/>
            <person name="Alvarado L."/>
            <person name="Chapman S.B."/>
            <person name="Gainer-Dewar J."/>
            <person name="Goldberg J."/>
            <person name="Griggs A."/>
            <person name="Gujja S."/>
            <person name="Hansen M."/>
            <person name="Howarth C."/>
            <person name="Imamovic A."/>
            <person name="Ireland A."/>
            <person name="Larimer J."/>
            <person name="McCowan C."/>
            <person name="Murphy C."/>
            <person name="Pearson M."/>
            <person name="Poon T.W."/>
            <person name="Priest M."/>
            <person name="Roberts A."/>
            <person name="Saif S."/>
            <person name="Shea T."/>
            <person name="Sykes S."/>
            <person name="Wortman J."/>
            <person name="Nusbaum C."/>
            <person name="Birren B."/>
        </authorList>
    </citation>
    <scope>NUCLEOTIDE SEQUENCE [LARGE SCALE GENOMIC DNA]</scope>
    <source>
        <strain evidence="1">IAC_01/95</strain>
    </source>
</reference>
<name>W2MTW9_PHYNI</name>
<protein>
    <submittedName>
        <fullName evidence="1">Uncharacterized protein</fullName>
    </submittedName>
</protein>
<proteinExistence type="predicted"/>
<accession>W2MTW9</accession>
<feature type="non-terminal residue" evidence="1">
    <location>
        <position position="1"/>
    </location>
</feature>
<organism evidence="1">
    <name type="scientific">Phytophthora nicotianae</name>
    <name type="common">Potato buckeye rot agent</name>
    <name type="synonym">Phytophthora parasitica</name>
    <dbReference type="NCBI Taxonomy" id="4792"/>
    <lineage>
        <taxon>Eukaryota</taxon>
        <taxon>Sar</taxon>
        <taxon>Stramenopiles</taxon>
        <taxon>Oomycota</taxon>
        <taxon>Peronosporomycetes</taxon>
        <taxon>Peronosporales</taxon>
        <taxon>Peronosporaceae</taxon>
        <taxon>Phytophthora</taxon>
    </lineage>
</organism>
<dbReference type="Proteomes" id="UP000054532">
    <property type="component" value="Unassembled WGS sequence"/>
</dbReference>
<dbReference type="VEuPathDB" id="FungiDB:PPTG_04518"/>
<gene>
    <name evidence="1" type="ORF">L914_14843</name>
</gene>
<dbReference type="EMBL" id="KI694782">
    <property type="protein sequence ID" value="ETM38959.1"/>
    <property type="molecule type" value="Genomic_DNA"/>
</dbReference>